<proteinExistence type="predicted"/>
<feature type="signal peptide" evidence="4">
    <location>
        <begin position="1"/>
        <end position="20"/>
    </location>
</feature>
<dbReference type="Gene3D" id="2.60.40.1120">
    <property type="entry name" value="Carboxypeptidase-like, regulatory domain"/>
    <property type="match status" value="1"/>
</dbReference>
<evidence type="ECO:0000256" key="4">
    <source>
        <dbReference type="SAM" id="SignalP"/>
    </source>
</evidence>
<dbReference type="Proteomes" id="UP000183253">
    <property type="component" value="Unassembled WGS sequence"/>
</dbReference>
<keyword evidence="6" id="KW-1185">Reference proteome</keyword>
<dbReference type="GO" id="GO:0030246">
    <property type="term" value="F:carbohydrate binding"/>
    <property type="evidence" value="ECO:0007669"/>
    <property type="project" value="InterPro"/>
</dbReference>
<keyword evidence="4" id="KW-0732">Signal</keyword>
<dbReference type="Pfam" id="PF13715">
    <property type="entry name" value="CarbopepD_reg_2"/>
    <property type="match status" value="1"/>
</dbReference>
<dbReference type="InterPro" id="IPR036942">
    <property type="entry name" value="Beta-barrel_TonB_sf"/>
</dbReference>
<dbReference type="InterPro" id="IPR013784">
    <property type="entry name" value="Carb-bd-like_fold"/>
</dbReference>
<dbReference type="GO" id="GO:0009279">
    <property type="term" value="C:cell outer membrane"/>
    <property type="evidence" value="ECO:0007669"/>
    <property type="project" value="UniProtKB-SubCell"/>
</dbReference>
<evidence type="ECO:0000256" key="2">
    <source>
        <dbReference type="ARBA" id="ARBA00023136"/>
    </source>
</evidence>
<organism evidence="5 6">
    <name type="scientific">Alistipes timonensis JC136</name>
    <dbReference type="NCBI Taxonomy" id="1033731"/>
    <lineage>
        <taxon>Bacteria</taxon>
        <taxon>Pseudomonadati</taxon>
        <taxon>Bacteroidota</taxon>
        <taxon>Bacteroidia</taxon>
        <taxon>Bacteroidales</taxon>
        <taxon>Rikenellaceae</taxon>
        <taxon>Alistipes</taxon>
    </lineage>
</organism>
<evidence type="ECO:0000313" key="6">
    <source>
        <dbReference type="Proteomes" id="UP000183253"/>
    </source>
</evidence>
<reference evidence="5 6" key="1">
    <citation type="submission" date="2016-10" db="EMBL/GenBank/DDBJ databases">
        <authorList>
            <person name="de Groot N.N."/>
        </authorList>
    </citation>
    <scope>NUCLEOTIDE SEQUENCE [LARGE SCALE GENOMIC DNA]</scope>
    <source>
        <strain evidence="5 6">DSM 25383</strain>
    </source>
</reference>
<keyword evidence="3" id="KW-0998">Cell outer membrane</keyword>
<feature type="chain" id="PRO_5010183568" evidence="4">
    <location>
        <begin position="21"/>
        <end position="948"/>
    </location>
</feature>
<sequence length="948" mass="107268">MKLKVLLILMLAAVTFTSYAQDGGIRGKVVSRNGRVALSNVQVKIENLGLTVMTDKDGNFVIENLPKGDYTLSFATPEFEPLNLMVRVDNQNVKDLRQVIIVPTGPAGGVLDDAIFAEFDNDSSSSDTQALPSSLSSSKDLFNNIASYRFSEMRFNVRGYDSQYSDIYLNGIRFNDALTGYGPWSLWSGLNDATRNQENYTGLEASDFGIGGIGGMTNVNARASQMRKGLRVSLSNGNQMYRFRAMVSYGSGQLDNGWSYAFSVGTRQGGNGYVDGVYYNSYSYFASAEKLFGDNHRLGLTLMASPSERGAQQASTDEAYRLFGNNYYNPNVGYQAGKLRNSRVRNTHEPIVMLNYTWDMSENTRLNAATALRFGKNGYSALTWNGGSDPRGDYYRYMPLSDQTQIVPGITTDQTIYFYLQDAIMAAGVWDGMLDFDDFFHKNQYIDTDPVLSKLMGNRYRSNYMIEERHTDQLDYNLAVNVQHNMRHNMRIVGGANLRVNRTNYYSEVKDLLGGDYWYDIDKFAERDMASTEAYQNDLDYYWATGHARVARVGDKYGYYYRAHLLESNAWANYTWGIGGFSLGVAGSVGYSQMYREGMWRKGLFPNNSKGDSKKLDYLTYEGKLSLGYKFSGAHSLEANVAYLQQAPKFNTAFVSPRTRNTTTPGLKAEKVFGADLTYNLNLPYIKARLSGYYTTITDQSKVISFYDDTRSSFTNFAMSGIDKEHYGVELGLSVPVWQGLSVVGAVSWGEYTYTSNPNFVQTVDNMDRIVLKDKVNWDGFHVESSPQLALNIGLDYRGPRNWFAGVNFNYYDNLYLSMNPLYRTATATEYYTNQIIAEVSKPEPDVETLAQAIASVKKIRNQEKFGGYYTLSANVGKNWYIHRNYMLGFSLEVKNILNDQDIRTGGYEQMRMSKVRGEGGDYIYGRFPSKYFYLFGTTYYLNVYFRF</sequence>
<dbReference type="EMBL" id="FNRI01000001">
    <property type="protein sequence ID" value="SDZ92805.1"/>
    <property type="molecule type" value="Genomic_DNA"/>
</dbReference>
<protein>
    <submittedName>
        <fullName evidence="5">CarboxypepD_reg-like domain-containing protein</fullName>
    </submittedName>
</protein>
<dbReference type="SUPFAM" id="SSF49452">
    <property type="entry name" value="Starch-binding domain-like"/>
    <property type="match status" value="1"/>
</dbReference>
<evidence type="ECO:0000313" key="5">
    <source>
        <dbReference type="EMBL" id="SDZ92805.1"/>
    </source>
</evidence>
<dbReference type="STRING" id="1033731.SAMN05444145_10165"/>
<comment type="subcellular location">
    <subcellularLocation>
        <location evidence="1">Cell outer membrane</location>
    </subcellularLocation>
</comment>
<gene>
    <name evidence="5" type="ORF">SAMN05444145_10165</name>
</gene>
<evidence type="ECO:0000256" key="1">
    <source>
        <dbReference type="ARBA" id="ARBA00004442"/>
    </source>
</evidence>
<dbReference type="AlphaFoldDB" id="A0A1H3X030"/>
<dbReference type="RefSeq" id="WP_026020547.1">
    <property type="nucleotide sequence ID" value="NZ_CAEG01000001.1"/>
</dbReference>
<name>A0A1H3X030_9BACT</name>
<evidence type="ECO:0000256" key="3">
    <source>
        <dbReference type="ARBA" id="ARBA00023237"/>
    </source>
</evidence>
<dbReference type="SUPFAM" id="SSF56935">
    <property type="entry name" value="Porins"/>
    <property type="match status" value="1"/>
</dbReference>
<dbReference type="Gene3D" id="2.40.170.20">
    <property type="entry name" value="TonB-dependent receptor, beta-barrel domain"/>
    <property type="match status" value="1"/>
</dbReference>
<accession>A0A1H3X030</accession>
<keyword evidence="2" id="KW-0472">Membrane</keyword>